<dbReference type="SUPFAM" id="SSF63712">
    <property type="entry name" value="Nicotinic receptor ligand binding domain-like"/>
    <property type="match status" value="1"/>
</dbReference>
<keyword evidence="2 5" id="KW-0812">Transmembrane</keyword>
<feature type="transmembrane region" description="Helical" evidence="5">
    <location>
        <begin position="241"/>
        <end position="259"/>
    </location>
</feature>
<feature type="transmembrane region" description="Helical" evidence="5">
    <location>
        <begin position="271"/>
        <end position="289"/>
    </location>
</feature>
<reference evidence="8" key="1">
    <citation type="submission" date="2016-12" db="EMBL/GenBank/DDBJ databases">
        <title>Comparative genomics of four Isosphaeraceae planctomycetes: a common pool of plasmids and glycoside hydrolase genes.</title>
        <authorList>
            <person name="Ivanova A."/>
        </authorList>
    </citation>
    <scope>NUCLEOTIDE SEQUENCE [LARGE SCALE GENOMIC DNA]</scope>
    <source>
        <strain evidence="8">PX4</strain>
    </source>
</reference>
<dbReference type="Gene3D" id="2.70.170.10">
    <property type="entry name" value="Neurotransmitter-gated ion-channel ligand-binding domain"/>
    <property type="match status" value="1"/>
</dbReference>
<dbReference type="SUPFAM" id="SSF90112">
    <property type="entry name" value="Neurotransmitter-gated ion-channel transmembrane pore"/>
    <property type="match status" value="1"/>
</dbReference>
<evidence type="ECO:0000313" key="7">
    <source>
        <dbReference type="EMBL" id="APW62088.1"/>
    </source>
</evidence>
<evidence type="ECO:0000256" key="2">
    <source>
        <dbReference type="ARBA" id="ARBA00022692"/>
    </source>
</evidence>
<dbReference type="GO" id="GO:0016020">
    <property type="term" value="C:membrane"/>
    <property type="evidence" value="ECO:0007669"/>
    <property type="project" value="UniProtKB-SubCell"/>
</dbReference>
<dbReference type="KEGG" id="pbor:BSF38_03620"/>
<dbReference type="InterPro" id="IPR006201">
    <property type="entry name" value="Neur_channel"/>
</dbReference>
<evidence type="ECO:0000259" key="6">
    <source>
        <dbReference type="Pfam" id="PF02931"/>
    </source>
</evidence>
<dbReference type="CDD" id="cd18988">
    <property type="entry name" value="LGIC_ECD_bact"/>
    <property type="match status" value="1"/>
</dbReference>
<organism evidence="7 8">
    <name type="scientific">Paludisphaera borealis</name>
    <dbReference type="NCBI Taxonomy" id="1387353"/>
    <lineage>
        <taxon>Bacteria</taxon>
        <taxon>Pseudomonadati</taxon>
        <taxon>Planctomycetota</taxon>
        <taxon>Planctomycetia</taxon>
        <taxon>Isosphaerales</taxon>
        <taxon>Isosphaeraceae</taxon>
        <taxon>Paludisphaera</taxon>
    </lineage>
</organism>
<name>A0A1U7CT51_9BACT</name>
<dbReference type="InterPro" id="IPR006202">
    <property type="entry name" value="Neur_chan_lig-bd"/>
</dbReference>
<gene>
    <name evidence="7" type="primary">glvI</name>
    <name evidence="7" type="ORF">BSF38_03620</name>
</gene>
<evidence type="ECO:0000256" key="1">
    <source>
        <dbReference type="ARBA" id="ARBA00004141"/>
    </source>
</evidence>
<dbReference type="InterPro" id="IPR036719">
    <property type="entry name" value="Neuro-gated_channel_TM_sf"/>
</dbReference>
<feature type="transmembrane region" description="Helical" evidence="5">
    <location>
        <begin position="310"/>
        <end position="329"/>
    </location>
</feature>
<feature type="transmembrane region" description="Helical" evidence="5">
    <location>
        <begin position="208"/>
        <end position="229"/>
    </location>
</feature>
<evidence type="ECO:0000256" key="5">
    <source>
        <dbReference type="SAM" id="Phobius"/>
    </source>
</evidence>
<evidence type="ECO:0000256" key="4">
    <source>
        <dbReference type="ARBA" id="ARBA00023136"/>
    </source>
</evidence>
<dbReference type="AlphaFoldDB" id="A0A1U7CT51"/>
<keyword evidence="8" id="KW-1185">Reference proteome</keyword>
<dbReference type="STRING" id="1387353.BSF38_03620"/>
<dbReference type="EMBL" id="CP019082">
    <property type="protein sequence ID" value="APW62088.1"/>
    <property type="molecule type" value="Genomic_DNA"/>
</dbReference>
<dbReference type="InterPro" id="IPR038050">
    <property type="entry name" value="Neuro_actylchol_rec"/>
</dbReference>
<dbReference type="PANTHER" id="PTHR18945">
    <property type="entry name" value="NEUROTRANSMITTER GATED ION CHANNEL"/>
    <property type="match status" value="1"/>
</dbReference>
<dbReference type="Gene3D" id="1.20.58.390">
    <property type="entry name" value="Neurotransmitter-gated ion-channel transmembrane domain"/>
    <property type="match status" value="1"/>
</dbReference>
<evidence type="ECO:0000256" key="3">
    <source>
        <dbReference type="ARBA" id="ARBA00022989"/>
    </source>
</evidence>
<sequence>MWSLWITAGVVSLSAAADSAWIVGGPNPPPVEDERPVEVGIGFHIVDFGRITAREESFDVTAHLELRWRDPRLAHGAGDGKIWTPRLNFDNAAEAPKPHGDPRIEVAPDGWVTSRSIVSVKFSTPLDLRRFPFDAQDLVVRLSLSSDQSQVQFTPLPESMHLHDDVFVTDWSLLKQNYQIKSRRYRPGGDEYSVMEYLVRVKRRSTFYVWRVLLPLTLLALFPTLVFWFEPTNLQPQISTCMATLIAMLAFGYSVDFAVPKVAYLTMIDRHAMIGFLSATAATIGVAVVHRSVAAGSVPSALKIQRPLRVLYPVAYLLAVGLSFVLALAS</sequence>
<comment type="subcellular location">
    <subcellularLocation>
        <location evidence="1">Membrane</location>
        <topology evidence="1">Multi-pass membrane protein</topology>
    </subcellularLocation>
</comment>
<keyword evidence="3 5" id="KW-1133">Transmembrane helix</keyword>
<dbReference type="Pfam" id="PF02931">
    <property type="entry name" value="Neur_chan_LBD"/>
    <property type="match status" value="1"/>
</dbReference>
<keyword evidence="4 5" id="KW-0472">Membrane</keyword>
<protein>
    <submittedName>
        <fullName evidence="7">Proton-gated ion channel</fullName>
    </submittedName>
</protein>
<dbReference type="GO" id="GO:0005230">
    <property type="term" value="F:extracellular ligand-gated monoatomic ion channel activity"/>
    <property type="evidence" value="ECO:0007669"/>
    <property type="project" value="InterPro"/>
</dbReference>
<dbReference type="Proteomes" id="UP000186309">
    <property type="component" value="Chromosome"/>
</dbReference>
<dbReference type="GO" id="GO:0004888">
    <property type="term" value="F:transmembrane signaling receptor activity"/>
    <property type="evidence" value="ECO:0007669"/>
    <property type="project" value="InterPro"/>
</dbReference>
<accession>A0A1U7CT51</accession>
<feature type="domain" description="Neurotransmitter-gated ion-channel ligand-binding" evidence="6">
    <location>
        <begin position="30"/>
        <end position="203"/>
    </location>
</feature>
<dbReference type="InterPro" id="IPR036734">
    <property type="entry name" value="Neur_chan_lig-bd_sf"/>
</dbReference>
<proteinExistence type="predicted"/>
<evidence type="ECO:0000313" key="8">
    <source>
        <dbReference type="Proteomes" id="UP000186309"/>
    </source>
</evidence>